<dbReference type="InterPro" id="IPR011551">
    <property type="entry name" value="NTP_PyrPHydrolase_MazG"/>
</dbReference>
<evidence type="ECO:0000313" key="2">
    <source>
        <dbReference type="Proteomes" id="UP000095746"/>
    </source>
</evidence>
<dbReference type="GO" id="GO:0006203">
    <property type="term" value="P:dGTP catabolic process"/>
    <property type="evidence" value="ECO:0007669"/>
    <property type="project" value="TreeGrafter"/>
</dbReference>
<dbReference type="EC" id="3.6.1.1" evidence="1"/>
<evidence type="ECO:0000313" key="1">
    <source>
        <dbReference type="EMBL" id="CUP16710.1"/>
    </source>
</evidence>
<dbReference type="AlphaFoldDB" id="A0A174L5P3"/>
<proteinExistence type="predicted"/>
<organism evidence="1 2">
    <name type="scientific">Flavonifractor plautii</name>
    <name type="common">Fusobacterium plautii</name>
    <dbReference type="NCBI Taxonomy" id="292800"/>
    <lineage>
        <taxon>Bacteria</taxon>
        <taxon>Bacillati</taxon>
        <taxon>Bacillota</taxon>
        <taxon>Clostridia</taxon>
        <taxon>Eubacteriales</taxon>
        <taxon>Oscillospiraceae</taxon>
        <taxon>Flavonifractor</taxon>
    </lineage>
</organism>
<dbReference type="Proteomes" id="UP000095746">
    <property type="component" value="Unassembled WGS sequence"/>
</dbReference>
<name>A0A174L5P3_FLAPL</name>
<dbReference type="GO" id="GO:0046076">
    <property type="term" value="P:dTTP catabolic process"/>
    <property type="evidence" value="ECO:0007669"/>
    <property type="project" value="TreeGrafter"/>
</dbReference>
<reference evidence="1 2" key="1">
    <citation type="submission" date="2015-09" db="EMBL/GenBank/DDBJ databases">
        <authorList>
            <consortium name="Pathogen Informatics"/>
        </authorList>
    </citation>
    <scope>NUCLEOTIDE SEQUENCE [LARGE SCALE GENOMIC DNA]</scope>
    <source>
        <strain evidence="1 2">2789STDY5608854</strain>
    </source>
</reference>
<dbReference type="GO" id="GO:0046052">
    <property type="term" value="P:UTP catabolic process"/>
    <property type="evidence" value="ECO:0007669"/>
    <property type="project" value="TreeGrafter"/>
</dbReference>
<dbReference type="Gene3D" id="1.10.287.1080">
    <property type="entry name" value="MazG-like"/>
    <property type="match status" value="1"/>
</dbReference>
<keyword evidence="1" id="KW-0378">Hydrolase</keyword>
<sequence>MKVDTEEALNRATDKFIGRFRKVEEEAARQGRALEGMSLAELDKLWEHAKET</sequence>
<dbReference type="PANTHER" id="PTHR30522:SF0">
    <property type="entry name" value="NUCLEOSIDE TRIPHOSPHATE PYROPHOSPHOHYDROLASE"/>
    <property type="match status" value="1"/>
</dbReference>
<dbReference type="GO" id="GO:0004427">
    <property type="term" value="F:inorganic diphosphate phosphatase activity"/>
    <property type="evidence" value="ECO:0007669"/>
    <property type="project" value="UniProtKB-EC"/>
</dbReference>
<dbReference type="GO" id="GO:0046061">
    <property type="term" value="P:dATP catabolic process"/>
    <property type="evidence" value="ECO:0007669"/>
    <property type="project" value="TreeGrafter"/>
</dbReference>
<dbReference type="GO" id="GO:0047429">
    <property type="term" value="F:nucleoside triphosphate diphosphatase activity"/>
    <property type="evidence" value="ECO:0007669"/>
    <property type="project" value="TreeGrafter"/>
</dbReference>
<protein>
    <submittedName>
        <fullName evidence="1">Nucleoside triphosphate pyrophosphohydrolase/pyrophosphatase MazG</fullName>
        <ecNumber evidence="1">3.6.1.1</ecNumber>
    </submittedName>
</protein>
<dbReference type="GO" id="GO:0046081">
    <property type="term" value="P:dUTP catabolic process"/>
    <property type="evidence" value="ECO:0007669"/>
    <property type="project" value="TreeGrafter"/>
</dbReference>
<dbReference type="EMBL" id="CYZT01000274">
    <property type="protein sequence ID" value="CUP16710.1"/>
    <property type="molecule type" value="Genomic_DNA"/>
</dbReference>
<gene>
    <name evidence="1" type="primary">mazG</name>
    <name evidence="1" type="ORF">ERS852411_02765</name>
</gene>
<accession>A0A174L5P3</accession>
<dbReference type="PANTHER" id="PTHR30522">
    <property type="entry name" value="NUCLEOSIDE TRIPHOSPHATE PYROPHOSPHOHYDROLASE"/>
    <property type="match status" value="1"/>
</dbReference>
<dbReference type="GO" id="GO:0046047">
    <property type="term" value="P:TTP catabolic process"/>
    <property type="evidence" value="ECO:0007669"/>
    <property type="project" value="TreeGrafter"/>
</dbReference>